<feature type="transmembrane region" description="Helical" evidence="5">
    <location>
        <begin position="139"/>
        <end position="163"/>
    </location>
</feature>
<feature type="transmembrane region" description="Helical" evidence="5">
    <location>
        <begin position="59"/>
        <end position="77"/>
    </location>
</feature>
<comment type="caution">
    <text evidence="6">The sequence shown here is derived from an EMBL/GenBank/DDBJ whole genome shotgun (WGS) entry which is preliminary data.</text>
</comment>
<keyword evidence="2 5" id="KW-0812">Transmembrane</keyword>
<evidence type="ECO:0000256" key="4">
    <source>
        <dbReference type="ARBA" id="ARBA00023136"/>
    </source>
</evidence>
<name>A0ABW1K369_9ACTN</name>
<sequence length="360" mass="38017">MTAVEAAIARGVESAVDRNVVAVVDESMVAVVDRAVGPTSGAPAGFLAAVRRLRDLARYLLALVGDLIVLARPGHAVKNLLAVPLALVDAPHWTGATLLRTGWAVLAFSVAASLIYVVNDIADRRLDRTHPVKRHRPIAAGRITVPVAGLFAAGLAGLLATVVTTGPDLPWWPLLGYLGLSVAYSRWWKHLPLLDICVVAAGFVLRVLQGYAASGAAPSGLLLTAVFGGCLVLILGKRRHELTVAGVAHRPALAGYNLLLADHLLGLNAALTSTTFLLYLNTDAPLGAWRPVTLAVVVPLGLLAAFRYLQTVLVRQAGGDPIRALLRDRMIVASAVLIATTLTVAEIGARYPNLLNWMDT</sequence>
<dbReference type="Proteomes" id="UP001596203">
    <property type="component" value="Unassembled WGS sequence"/>
</dbReference>
<evidence type="ECO:0000256" key="2">
    <source>
        <dbReference type="ARBA" id="ARBA00022692"/>
    </source>
</evidence>
<organism evidence="6 7">
    <name type="scientific">Plantactinospora solaniradicis</name>
    <dbReference type="NCBI Taxonomy" id="1723736"/>
    <lineage>
        <taxon>Bacteria</taxon>
        <taxon>Bacillati</taxon>
        <taxon>Actinomycetota</taxon>
        <taxon>Actinomycetes</taxon>
        <taxon>Micromonosporales</taxon>
        <taxon>Micromonosporaceae</taxon>
        <taxon>Plantactinospora</taxon>
    </lineage>
</organism>
<dbReference type="EMBL" id="JBHSPR010000006">
    <property type="protein sequence ID" value="MFC6015682.1"/>
    <property type="molecule type" value="Genomic_DNA"/>
</dbReference>
<dbReference type="InterPro" id="IPR000537">
    <property type="entry name" value="UbiA_prenyltransferase"/>
</dbReference>
<gene>
    <name evidence="6" type="ORF">ACFP2T_05705</name>
</gene>
<accession>A0ABW1K369</accession>
<dbReference type="CDD" id="cd13963">
    <property type="entry name" value="PT_UbiA_2"/>
    <property type="match status" value="1"/>
</dbReference>
<dbReference type="Gene3D" id="1.10.357.140">
    <property type="entry name" value="UbiA prenyltransferase"/>
    <property type="match status" value="1"/>
</dbReference>
<keyword evidence="4 5" id="KW-0472">Membrane</keyword>
<proteinExistence type="predicted"/>
<dbReference type="InterPro" id="IPR044878">
    <property type="entry name" value="UbiA_sf"/>
</dbReference>
<evidence type="ECO:0000313" key="7">
    <source>
        <dbReference type="Proteomes" id="UP001596203"/>
    </source>
</evidence>
<keyword evidence="3 5" id="KW-1133">Transmembrane helix</keyword>
<reference evidence="7" key="1">
    <citation type="journal article" date="2019" name="Int. J. Syst. Evol. Microbiol.">
        <title>The Global Catalogue of Microorganisms (GCM) 10K type strain sequencing project: providing services to taxonomists for standard genome sequencing and annotation.</title>
        <authorList>
            <consortium name="The Broad Institute Genomics Platform"/>
            <consortium name="The Broad Institute Genome Sequencing Center for Infectious Disease"/>
            <person name="Wu L."/>
            <person name="Ma J."/>
        </authorList>
    </citation>
    <scope>NUCLEOTIDE SEQUENCE [LARGE SCALE GENOMIC DNA]</scope>
    <source>
        <strain evidence="7">ZS-35-S2</strain>
    </source>
</reference>
<evidence type="ECO:0000256" key="3">
    <source>
        <dbReference type="ARBA" id="ARBA00022989"/>
    </source>
</evidence>
<evidence type="ECO:0000256" key="1">
    <source>
        <dbReference type="ARBA" id="ARBA00004141"/>
    </source>
</evidence>
<comment type="subcellular location">
    <subcellularLocation>
        <location evidence="1">Membrane</location>
        <topology evidence="1">Multi-pass membrane protein</topology>
    </subcellularLocation>
</comment>
<protein>
    <submittedName>
        <fullName evidence="6">UbiA prenyltransferase family protein</fullName>
    </submittedName>
</protein>
<evidence type="ECO:0000313" key="6">
    <source>
        <dbReference type="EMBL" id="MFC6015682.1"/>
    </source>
</evidence>
<dbReference type="Pfam" id="PF01040">
    <property type="entry name" value="UbiA"/>
    <property type="match status" value="1"/>
</dbReference>
<feature type="transmembrane region" description="Helical" evidence="5">
    <location>
        <begin position="97"/>
        <end position="118"/>
    </location>
</feature>
<feature type="transmembrane region" description="Helical" evidence="5">
    <location>
        <begin position="215"/>
        <end position="235"/>
    </location>
</feature>
<evidence type="ECO:0000256" key="5">
    <source>
        <dbReference type="SAM" id="Phobius"/>
    </source>
</evidence>
<feature type="transmembrane region" description="Helical" evidence="5">
    <location>
        <begin position="292"/>
        <end position="309"/>
    </location>
</feature>
<keyword evidence="7" id="KW-1185">Reference proteome</keyword>
<feature type="transmembrane region" description="Helical" evidence="5">
    <location>
        <begin position="330"/>
        <end position="351"/>
    </location>
</feature>
<feature type="transmembrane region" description="Helical" evidence="5">
    <location>
        <begin position="256"/>
        <end position="280"/>
    </location>
</feature>